<dbReference type="PANTHER" id="PTHR30231:SF4">
    <property type="entry name" value="PROTEIN NEN2"/>
    <property type="match status" value="1"/>
</dbReference>
<keyword evidence="1" id="KW-0540">Nuclease</keyword>
<dbReference type="SMART" id="SM00479">
    <property type="entry name" value="EXOIII"/>
    <property type="match status" value="1"/>
</dbReference>
<dbReference type="InterPro" id="IPR036397">
    <property type="entry name" value="RNaseH_sf"/>
</dbReference>
<dbReference type="GO" id="GO:0008408">
    <property type="term" value="F:3'-5' exonuclease activity"/>
    <property type="evidence" value="ECO:0007669"/>
    <property type="project" value="TreeGrafter"/>
</dbReference>
<dbReference type="GO" id="GO:0005829">
    <property type="term" value="C:cytosol"/>
    <property type="evidence" value="ECO:0007669"/>
    <property type="project" value="TreeGrafter"/>
</dbReference>
<keyword evidence="3" id="KW-0269">Exonuclease</keyword>
<proteinExistence type="predicted"/>
<evidence type="ECO:0000313" key="5">
    <source>
        <dbReference type="EMBL" id="SQB64713.1"/>
    </source>
</evidence>
<keyword evidence="2" id="KW-0378">Hydrolase</keyword>
<dbReference type="RefSeq" id="WP_013189450.1">
    <property type="nucleotide sequence ID" value="NZ_CP068112.1"/>
</dbReference>
<dbReference type="SUPFAM" id="SSF53098">
    <property type="entry name" value="Ribonuclease H-like"/>
    <property type="match status" value="1"/>
</dbReference>
<evidence type="ECO:0000313" key="6">
    <source>
        <dbReference type="Proteomes" id="UP000250245"/>
    </source>
</evidence>
<sequence length="240" mass="26922">MDEVNQLNTPWLNQEVLGFDTETTGVFTSRDRIATVSLIRRINGTDSPRYWIINPGVPMPPAAGRVNGLTDEYLQANGVDPRVGLEEVAGIVAETMRRGVPVVGFNVTFDFAILEAELARHNLPTLRQRLEGTVGPIVDPLVLDRILDRYRKGKRNLASVCTAYDLPLREDFHNAQADVSATLDLLGAMSERFPELLEMGPGEMMQFQAVGHSQWARSFNEFMSARKPDFRPVSLHWPQF</sequence>
<dbReference type="Gene3D" id="3.30.420.10">
    <property type="entry name" value="Ribonuclease H-like superfamily/Ribonuclease H"/>
    <property type="match status" value="1"/>
</dbReference>
<evidence type="ECO:0000256" key="2">
    <source>
        <dbReference type="ARBA" id="ARBA00022801"/>
    </source>
</evidence>
<dbReference type="PANTHER" id="PTHR30231">
    <property type="entry name" value="DNA POLYMERASE III SUBUNIT EPSILON"/>
    <property type="match status" value="1"/>
</dbReference>
<gene>
    <name evidence="5" type="ORF">NCTC11820_01065</name>
</gene>
<dbReference type="GO" id="GO:0003676">
    <property type="term" value="F:nucleic acid binding"/>
    <property type="evidence" value="ECO:0007669"/>
    <property type="project" value="InterPro"/>
</dbReference>
<evidence type="ECO:0000256" key="1">
    <source>
        <dbReference type="ARBA" id="ARBA00022722"/>
    </source>
</evidence>
<dbReference type="AlphaFoldDB" id="A0A2X2YP59"/>
<dbReference type="EMBL" id="UASJ01000001">
    <property type="protein sequence ID" value="SQB64713.1"/>
    <property type="molecule type" value="Genomic_DNA"/>
</dbReference>
<dbReference type="GeneID" id="55565632"/>
<accession>A0A2X2YP59</accession>
<dbReference type="OMA" id="QTIFHKM"/>
<evidence type="ECO:0000259" key="4">
    <source>
        <dbReference type="SMART" id="SM00479"/>
    </source>
</evidence>
<name>A0A2X2YP59_9ACTO</name>
<organism evidence="5 6">
    <name type="scientific">Mobiluncus curtisii</name>
    <dbReference type="NCBI Taxonomy" id="2051"/>
    <lineage>
        <taxon>Bacteria</taxon>
        <taxon>Bacillati</taxon>
        <taxon>Actinomycetota</taxon>
        <taxon>Actinomycetes</taxon>
        <taxon>Actinomycetales</taxon>
        <taxon>Actinomycetaceae</taxon>
        <taxon>Mobiluncus</taxon>
    </lineage>
</organism>
<evidence type="ECO:0000256" key="3">
    <source>
        <dbReference type="ARBA" id="ARBA00022839"/>
    </source>
</evidence>
<dbReference type="InterPro" id="IPR012337">
    <property type="entry name" value="RNaseH-like_sf"/>
</dbReference>
<dbReference type="CDD" id="cd06127">
    <property type="entry name" value="DEDDh"/>
    <property type="match status" value="1"/>
</dbReference>
<dbReference type="Proteomes" id="UP000250245">
    <property type="component" value="Unassembled WGS sequence"/>
</dbReference>
<feature type="domain" description="Exonuclease" evidence="4">
    <location>
        <begin position="15"/>
        <end position="195"/>
    </location>
</feature>
<dbReference type="InterPro" id="IPR013520">
    <property type="entry name" value="Ribonucl_H"/>
</dbReference>
<dbReference type="NCBIfam" id="NF005927">
    <property type="entry name" value="PRK07942.1"/>
    <property type="match status" value="1"/>
</dbReference>
<reference evidence="5 6" key="1">
    <citation type="submission" date="2018-06" db="EMBL/GenBank/DDBJ databases">
        <authorList>
            <consortium name="Pathogen Informatics"/>
            <person name="Doyle S."/>
        </authorList>
    </citation>
    <scope>NUCLEOTIDE SEQUENCE [LARGE SCALE GENOMIC DNA]</scope>
    <source>
        <strain evidence="5 6">NCTC11820</strain>
    </source>
</reference>
<protein>
    <submittedName>
        <fullName evidence="5">DNA polymerase III subunit epsilon</fullName>
    </submittedName>
</protein>
<dbReference type="Pfam" id="PF00929">
    <property type="entry name" value="RNase_T"/>
    <property type="match status" value="1"/>
</dbReference>